<protein>
    <submittedName>
        <fullName evidence="2">Uncharacterized protein</fullName>
    </submittedName>
</protein>
<organism evidence="2 3">
    <name type="scientific">Phaeosphaeria nodorum (strain SN15 / ATCC MYA-4574 / FGSC 10173)</name>
    <name type="common">Glume blotch fungus</name>
    <name type="synonym">Parastagonospora nodorum</name>
    <dbReference type="NCBI Taxonomy" id="321614"/>
    <lineage>
        <taxon>Eukaryota</taxon>
        <taxon>Fungi</taxon>
        <taxon>Dikarya</taxon>
        <taxon>Ascomycota</taxon>
        <taxon>Pezizomycotina</taxon>
        <taxon>Dothideomycetes</taxon>
        <taxon>Pleosporomycetidae</taxon>
        <taxon>Pleosporales</taxon>
        <taxon>Pleosporineae</taxon>
        <taxon>Phaeosphaeriaceae</taxon>
        <taxon>Parastagonospora</taxon>
    </lineage>
</organism>
<evidence type="ECO:0000313" key="3">
    <source>
        <dbReference type="Proteomes" id="UP000001055"/>
    </source>
</evidence>
<evidence type="ECO:0000313" key="2">
    <source>
        <dbReference type="EMBL" id="EAT87482.1"/>
    </source>
</evidence>
<dbReference type="AlphaFoldDB" id="Q0UT23"/>
<dbReference type="InParanoid" id="Q0UT23"/>
<sequence>MTLRFAATPSNRRETGGTKGPNVPTQGENLRCGQQIRPSVKDHRFALP</sequence>
<feature type="region of interest" description="Disordered" evidence="1">
    <location>
        <begin position="1"/>
        <end position="48"/>
    </location>
</feature>
<accession>Q0UT23</accession>
<feature type="compositionally biased region" description="Basic and acidic residues" evidence="1">
    <location>
        <begin position="39"/>
        <end position="48"/>
    </location>
</feature>
<gene>
    <name evidence="2" type="ORF">SNOG_05091</name>
</gene>
<dbReference type="EMBL" id="CH445331">
    <property type="protein sequence ID" value="EAT87482.1"/>
    <property type="molecule type" value="Genomic_DNA"/>
</dbReference>
<name>Q0UT23_PHANO</name>
<proteinExistence type="predicted"/>
<dbReference type="KEGG" id="pno:SNOG_05091"/>
<evidence type="ECO:0000256" key="1">
    <source>
        <dbReference type="SAM" id="MobiDB-lite"/>
    </source>
</evidence>
<dbReference type="Proteomes" id="UP000001055">
    <property type="component" value="Unassembled WGS sequence"/>
</dbReference>
<dbReference type="RefSeq" id="XP_001795502.1">
    <property type="nucleotide sequence ID" value="XM_001795450.1"/>
</dbReference>
<reference evidence="3" key="1">
    <citation type="journal article" date="2007" name="Plant Cell">
        <title>Dothideomycete-plant interactions illuminated by genome sequencing and EST analysis of the wheat pathogen Stagonospora nodorum.</title>
        <authorList>
            <person name="Hane J.K."/>
            <person name="Lowe R.G."/>
            <person name="Solomon P.S."/>
            <person name="Tan K.C."/>
            <person name="Schoch C.L."/>
            <person name="Spatafora J.W."/>
            <person name="Crous P.W."/>
            <person name="Kodira C."/>
            <person name="Birren B.W."/>
            <person name="Galagan J.E."/>
            <person name="Torriani S.F."/>
            <person name="McDonald B.A."/>
            <person name="Oliver R.P."/>
        </authorList>
    </citation>
    <scope>NUCLEOTIDE SEQUENCE [LARGE SCALE GENOMIC DNA]</scope>
    <source>
        <strain evidence="3">SN15 / ATCC MYA-4574 / FGSC 10173</strain>
    </source>
</reference>
<dbReference type="GeneID" id="5972377"/>